<dbReference type="Pfam" id="PF03106">
    <property type="entry name" value="WRKY"/>
    <property type="match status" value="1"/>
</dbReference>
<dbReference type="Gene3D" id="2.20.25.80">
    <property type="entry name" value="WRKY domain"/>
    <property type="match status" value="1"/>
</dbReference>
<proteinExistence type="inferred from homology"/>
<evidence type="ECO:0000259" key="8">
    <source>
        <dbReference type="PROSITE" id="PS50811"/>
    </source>
</evidence>
<keyword evidence="4" id="KW-0804">Transcription</keyword>
<comment type="caution">
    <text evidence="9">The sequence shown here is derived from an EMBL/GenBank/DDBJ whole genome shotgun (WGS) entry which is preliminary data.</text>
</comment>
<gene>
    <name evidence="9" type="ORF">ACH5RR_019763</name>
</gene>
<dbReference type="GO" id="GO:0010150">
    <property type="term" value="P:leaf senescence"/>
    <property type="evidence" value="ECO:0007669"/>
    <property type="project" value="UniProtKB-ARBA"/>
</dbReference>
<feature type="region of interest" description="Disordered" evidence="7">
    <location>
        <begin position="208"/>
        <end position="245"/>
    </location>
</feature>
<dbReference type="GO" id="GO:0005634">
    <property type="term" value="C:nucleus"/>
    <property type="evidence" value="ECO:0007669"/>
    <property type="project" value="UniProtKB-SubCell"/>
</dbReference>
<evidence type="ECO:0000256" key="4">
    <source>
        <dbReference type="ARBA" id="ARBA00023163"/>
    </source>
</evidence>
<reference evidence="9 10" key="1">
    <citation type="submission" date="2024-11" db="EMBL/GenBank/DDBJ databases">
        <title>A near-complete genome assembly of Cinchona calisaya.</title>
        <authorList>
            <person name="Lian D.C."/>
            <person name="Zhao X.W."/>
            <person name="Wei L."/>
        </authorList>
    </citation>
    <scope>NUCLEOTIDE SEQUENCE [LARGE SCALE GENOMIC DNA]</scope>
    <source>
        <tissue evidence="9">Nenye</tissue>
    </source>
</reference>
<dbReference type="SUPFAM" id="SSF118290">
    <property type="entry name" value="WRKY DNA-binding domain"/>
    <property type="match status" value="1"/>
</dbReference>
<keyword evidence="2" id="KW-0805">Transcription regulation</keyword>
<comment type="similarity">
    <text evidence="6">Belongs to the WRKY group III family.</text>
</comment>
<evidence type="ECO:0000256" key="3">
    <source>
        <dbReference type="ARBA" id="ARBA00023125"/>
    </source>
</evidence>
<accession>A0ABD2ZR72</accession>
<dbReference type="SMART" id="SM00774">
    <property type="entry name" value="WRKY"/>
    <property type="match status" value="1"/>
</dbReference>
<feature type="domain" description="WRKY" evidence="8">
    <location>
        <begin position="145"/>
        <end position="208"/>
    </location>
</feature>
<evidence type="ECO:0000256" key="5">
    <source>
        <dbReference type="ARBA" id="ARBA00023242"/>
    </source>
</evidence>
<name>A0ABD2ZR72_9GENT</name>
<dbReference type="GO" id="GO:0042542">
    <property type="term" value="P:response to hydrogen peroxide"/>
    <property type="evidence" value="ECO:0007669"/>
    <property type="project" value="UniProtKB-ARBA"/>
</dbReference>
<keyword evidence="3" id="KW-0238">DNA-binding</keyword>
<evidence type="ECO:0000256" key="1">
    <source>
        <dbReference type="ARBA" id="ARBA00004123"/>
    </source>
</evidence>
<evidence type="ECO:0000313" key="10">
    <source>
        <dbReference type="Proteomes" id="UP001630127"/>
    </source>
</evidence>
<feature type="region of interest" description="Disordered" evidence="7">
    <location>
        <begin position="66"/>
        <end position="149"/>
    </location>
</feature>
<evidence type="ECO:0000256" key="2">
    <source>
        <dbReference type="ARBA" id="ARBA00023015"/>
    </source>
</evidence>
<dbReference type="PROSITE" id="PS50811">
    <property type="entry name" value="WRKY"/>
    <property type="match status" value="1"/>
</dbReference>
<protein>
    <recommendedName>
        <fullName evidence="8">WRKY domain-containing protein</fullName>
    </recommendedName>
</protein>
<dbReference type="Proteomes" id="UP001630127">
    <property type="component" value="Unassembled WGS sequence"/>
</dbReference>
<dbReference type="AlphaFoldDB" id="A0ABD2ZR72"/>
<evidence type="ECO:0000256" key="7">
    <source>
        <dbReference type="SAM" id="MobiDB-lite"/>
    </source>
</evidence>
<dbReference type="InterPro" id="IPR003657">
    <property type="entry name" value="WRKY_dom"/>
</dbReference>
<dbReference type="GO" id="GO:0010193">
    <property type="term" value="P:response to ozone"/>
    <property type="evidence" value="ECO:0007669"/>
    <property type="project" value="UniProtKB-ARBA"/>
</dbReference>
<feature type="compositionally biased region" description="Basic residues" evidence="7">
    <location>
        <begin position="126"/>
        <end position="136"/>
    </location>
</feature>
<organism evidence="9 10">
    <name type="scientific">Cinchona calisaya</name>
    <dbReference type="NCBI Taxonomy" id="153742"/>
    <lineage>
        <taxon>Eukaryota</taxon>
        <taxon>Viridiplantae</taxon>
        <taxon>Streptophyta</taxon>
        <taxon>Embryophyta</taxon>
        <taxon>Tracheophyta</taxon>
        <taxon>Spermatophyta</taxon>
        <taxon>Magnoliopsida</taxon>
        <taxon>eudicotyledons</taxon>
        <taxon>Gunneridae</taxon>
        <taxon>Pentapetalae</taxon>
        <taxon>asterids</taxon>
        <taxon>lamiids</taxon>
        <taxon>Gentianales</taxon>
        <taxon>Rubiaceae</taxon>
        <taxon>Cinchonoideae</taxon>
        <taxon>Cinchoneae</taxon>
        <taxon>Cinchona</taxon>
    </lineage>
</organism>
<feature type="compositionally biased region" description="Basic and acidic residues" evidence="7">
    <location>
        <begin position="108"/>
        <end position="125"/>
    </location>
</feature>
<dbReference type="InterPro" id="IPR036576">
    <property type="entry name" value="WRKY_dom_sf"/>
</dbReference>
<dbReference type="GO" id="GO:0009751">
    <property type="term" value="P:response to salicylic acid"/>
    <property type="evidence" value="ECO:0007669"/>
    <property type="project" value="UniProtKB-ARBA"/>
</dbReference>
<comment type="subcellular location">
    <subcellularLocation>
        <location evidence="1">Nucleus</location>
    </subcellularLocation>
</comment>
<feature type="compositionally biased region" description="Polar residues" evidence="7">
    <location>
        <begin position="72"/>
        <end position="107"/>
    </location>
</feature>
<dbReference type="EMBL" id="JBJUIK010000008">
    <property type="protein sequence ID" value="KAL3521614.1"/>
    <property type="molecule type" value="Genomic_DNA"/>
</dbReference>
<feature type="compositionally biased region" description="Low complexity" evidence="7">
    <location>
        <begin position="228"/>
        <end position="245"/>
    </location>
</feature>
<dbReference type="PANTHER" id="PTHR32096:SF115">
    <property type="entry name" value="WRKY TRANSCRIPTION FACTOR 30-RELATED"/>
    <property type="match status" value="1"/>
</dbReference>
<keyword evidence="10" id="KW-1185">Reference proteome</keyword>
<dbReference type="GO" id="GO:0003677">
    <property type="term" value="F:DNA binding"/>
    <property type="evidence" value="ECO:0007669"/>
    <property type="project" value="UniProtKB-KW"/>
</dbReference>
<dbReference type="InterPro" id="IPR044810">
    <property type="entry name" value="WRKY_plant"/>
</dbReference>
<dbReference type="PANTHER" id="PTHR32096">
    <property type="entry name" value="WRKY TRANSCRIPTION FACTOR 30-RELATED-RELATED"/>
    <property type="match status" value="1"/>
</dbReference>
<keyword evidence="5" id="KW-0539">Nucleus</keyword>
<sequence>MEHSADRELKNLIKELMLGREFAKQLQVHINAPYSSHDSRELLVHKILNSYEKVLNMLKGNATVGLGEGETQHNTGTTITMSEPHSHQNTGLTIGTSESPRSLTGSPHSEDSDREFRDQDPTDVSRKRKTMPRWTKHVQVSPGTGLEGPLEDGFSWRKYGQKDILGAKYPRGYYRCTHRHVQGCLATKQVQRSDEDPTVFEVTYRGRHTCTQGSEPNPPSALAEKPESGSQGNNQQITSQQQQNQQGILLSFQRDLKVNTTDLDSHNQHFTTFDFPSTSTTKPETYAFLPSLTSNNFTGDLSPPFMTPATSGSNYFSVSPSHISSYAGNQISNTSESEFANLISAATSATNSPTVALEFPLGQMEFDPNFTFDNSGFFSELSQIYKTKK</sequence>
<evidence type="ECO:0000256" key="6">
    <source>
        <dbReference type="ARBA" id="ARBA00060850"/>
    </source>
</evidence>
<evidence type="ECO:0000313" key="9">
    <source>
        <dbReference type="EMBL" id="KAL3521614.1"/>
    </source>
</evidence>
<dbReference type="FunFam" id="2.20.25.80:FF:000009">
    <property type="entry name" value="WRKY transcription factor 53"/>
    <property type="match status" value="1"/>
</dbReference>